<dbReference type="AlphaFoldDB" id="A0AAE0BRU7"/>
<feature type="domain" description="Maintenance of Photosystem II under High light 2 C-terminal" evidence="1">
    <location>
        <begin position="118"/>
        <end position="221"/>
    </location>
</feature>
<dbReference type="GO" id="GO:0010206">
    <property type="term" value="P:photosystem II repair"/>
    <property type="evidence" value="ECO:0007669"/>
    <property type="project" value="InterPro"/>
</dbReference>
<evidence type="ECO:0000313" key="2">
    <source>
        <dbReference type="EMBL" id="KAK3241547.1"/>
    </source>
</evidence>
<organism evidence="2 3">
    <name type="scientific">Cymbomonas tetramitiformis</name>
    <dbReference type="NCBI Taxonomy" id="36881"/>
    <lineage>
        <taxon>Eukaryota</taxon>
        <taxon>Viridiplantae</taxon>
        <taxon>Chlorophyta</taxon>
        <taxon>Pyramimonadophyceae</taxon>
        <taxon>Pyramimonadales</taxon>
        <taxon>Pyramimonadaceae</taxon>
        <taxon>Cymbomonas</taxon>
    </lineage>
</organism>
<keyword evidence="3" id="KW-1185">Reference proteome</keyword>
<reference evidence="2 3" key="1">
    <citation type="journal article" date="2015" name="Genome Biol. Evol.">
        <title>Comparative Genomics of a Bacterivorous Green Alga Reveals Evolutionary Causalities and Consequences of Phago-Mixotrophic Mode of Nutrition.</title>
        <authorList>
            <person name="Burns J.A."/>
            <person name="Paasch A."/>
            <person name="Narechania A."/>
            <person name="Kim E."/>
        </authorList>
    </citation>
    <scope>NUCLEOTIDE SEQUENCE [LARGE SCALE GENOMIC DNA]</scope>
    <source>
        <strain evidence="2 3">PLY_AMNH</strain>
    </source>
</reference>
<dbReference type="PANTHER" id="PTHR35742">
    <property type="entry name" value="THYLAKOID LUMENAL 16.5 KDA PROTEIN, CHLOROPLASTIC"/>
    <property type="match status" value="1"/>
</dbReference>
<dbReference type="PANTHER" id="PTHR35742:SF1">
    <property type="entry name" value="THYLAKOID LUMENAL 16.5 KDA PROTEIN, CHLOROPLASTIC"/>
    <property type="match status" value="1"/>
</dbReference>
<name>A0AAE0BRU7_9CHLO</name>
<dbReference type="Pfam" id="PF20675">
    <property type="entry name" value="MPH2"/>
    <property type="match status" value="1"/>
</dbReference>
<protein>
    <recommendedName>
        <fullName evidence="1">Maintenance of Photosystem II under High light 2 C-terminal domain-containing protein</fullName>
    </recommendedName>
</protein>
<dbReference type="Proteomes" id="UP001190700">
    <property type="component" value="Unassembled WGS sequence"/>
</dbReference>
<evidence type="ECO:0000259" key="1">
    <source>
        <dbReference type="Pfam" id="PF20675"/>
    </source>
</evidence>
<gene>
    <name evidence="2" type="ORF">CYMTET_48696</name>
</gene>
<accession>A0AAE0BRU7</accession>
<sequence>MACQLRANFAPSLTCKAEPQRVKTAARCPVTKVVKCQGSQHQVPNFSTRRQVLSIASLAPAFLALRANALIDFEEDDELLAKVRADRAKRAQAERISEELYVKEAGFSNKKFDKEIIPVQKTVKRLSKSGALIEAGDAEGLKSFIGSQGDFVSEFETVSSKLSVTEAARSEAVVLVSSLNTFVSDVNSSSMDTTKASYLKAVVALEAWAKTATVAPALTGL</sequence>
<dbReference type="InterPro" id="IPR049072">
    <property type="entry name" value="MPH2_C"/>
</dbReference>
<evidence type="ECO:0000313" key="3">
    <source>
        <dbReference type="Proteomes" id="UP001190700"/>
    </source>
</evidence>
<dbReference type="InterPro" id="IPR038862">
    <property type="entry name" value="MPH2"/>
</dbReference>
<proteinExistence type="predicted"/>
<dbReference type="EMBL" id="LGRX02033370">
    <property type="protein sequence ID" value="KAK3241547.1"/>
    <property type="molecule type" value="Genomic_DNA"/>
</dbReference>
<comment type="caution">
    <text evidence="2">The sequence shown here is derived from an EMBL/GenBank/DDBJ whole genome shotgun (WGS) entry which is preliminary data.</text>
</comment>